<dbReference type="Pfam" id="PF13280">
    <property type="entry name" value="WYL"/>
    <property type="match status" value="1"/>
</dbReference>
<dbReference type="InterPro" id="IPR051534">
    <property type="entry name" value="CBASS_pafABC_assoc_protein"/>
</dbReference>
<proteinExistence type="predicted"/>
<dbReference type="InterPro" id="IPR028349">
    <property type="entry name" value="PafC-like"/>
</dbReference>
<dbReference type="Gene3D" id="1.10.10.10">
    <property type="entry name" value="Winged helix-like DNA-binding domain superfamily/Winged helix DNA-binding domain"/>
    <property type="match status" value="1"/>
</dbReference>
<dbReference type="PROSITE" id="PS51000">
    <property type="entry name" value="HTH_DEOR_2"/>
    <property type="match status" value="1"/>
</dbReference>
<dbReference type="PANTHER" id="PTHR34580">
    <property type="match status" value="1"/>
</dbReference>
<dbReference type="GO" id="GO:0003677">
    <property type="term" value="F:DNA binding"/>
    <property type="evidence" value="ECO:0007669"/>
    <property type="project" value="UniProtKB-KW"/>
</dbReference>
<dbReference type="Pfam" id="PF08279">
    <property type="entry name" value="HTH_11"/>
    <property type="match status" value="1"/>
</dbReference>
<dbReference type="GO" id="GO:0003700">
    <property type="term" value="F:DNA-binding transcription factor activity"/>
    <property type="evidence" value="ECO:0007669"/>
    <property type="project" value="InterPro"/>
</dbReference>
<feature type="domain" description="HTH deoR-type" evidence="4">
    <location>
        <begin position="4"/>
        <end position="59"/>
    </location>
</feature>
<dbReference type="InterPro" id="IPR026881">
    <property type="entry name" value="WYL_dom"/>
</dbReference>
<evidence type="ECO:0000259" key="4">
    <source>
        <dbReference type="PROSITE" id="PS51000"/>
    </source>
</evidence>
<keyword evidence="3" id="KW-0804">Transcription</keyword>
<dbReference type="Proteomes" id="UP000460221">
    <property type="component" value="Unassembled WGS sequence"/>
</dbReference>
<dbReference type="AlphaFoldDB" id="A0A7K1FES4"/>
<evidence type="ECO:0000256" key="2">
    <source>
        <dbReference type="ARBA" id="ARBA00023125"/>
    </source>
</evidence>
<name>A0A7K1FES4_9ACTN</name>
<protein>
    <submittedName>
        <fullName evidence="5">WYL domain-containing protein</fullName>
    </submittedName>
</protein>
<keyword evidence="1" id="KW-0805">Transcription regulation</keyword>
<reference evidence="5 6" key="1">
    <citation type="submission" date="2019-11" db="EMBL/GenBank/DDBJ databases">
        <authorList>
            <person name="Jiang L.-Q."/>
        </authorList>
    </citation>
    <scope>NUCLEOTIDE SEQUENCE [LARGE SCALE GENOMIC DNA]</scope>
    <source>
        <strain evidence="5 6">YIM 132087</strain>
    </source>
</reference>
<dbReference type="SUPFAM" id="SSF46785">
    <property type="entry name" value="Winged helix' DNA-binding domain"/>
    <property type="match status" value="1"/>
</dbReference>
<dbReference type="PROSITE" id="PS00894">
    <property type="entry name" value="HTH_DEOR_1"/>
    <property type="match status" value="1"/>
</dbReference>
<dbReference type="PROSITE" id="PS52050">
    <property type="entry name" value="WYL"/>
    <property type="match status" value="1"/>
</dbReference>
<sequence>MPTTSSRLLALLSLLQSRRDWPGEVLAERLDVTSRTVRRDIDRLRELGYRIATFKGPDGGYRLDAGTQLPPMLFDDEQAVALAIALQIASGSGAGTGEAALRALSTVRQVMPPRLRHRVDALSVTAVRPPTDGEDVDPAVLQQIGAVVHAGEVLRFDYGDGDGPVRRAEPHHVASWRGRWYLVGWDLDREDWRTYRVDRVRPRIPNGPRFAPRELPGGDLTTFLTGRFRGNEGSTRWPCEGEAILELPVDEVRPFIGDGLATPVDNRRTRVVLGSWSWPALVASLLRFDADLEVIGPPELAAAVEEVGRRCARAAG</sequence>
<dbReference type="InterPro" id="IPR036388">
    <property type="entry name" value="WH-like_DNA-bd_sf"/>
</dbReference>
<evidence type="ECO:0000256" key="1">
    <source>
        <dbReference type="ARBA" id="ARBA00023015"/>
    </source>
</evidence>
<accession>A0A7K1FES4</accession>
<dbReference type="InterPro" id="IPR013196">
    <property type="entry name" value="HTH_11"/>
</dbReference>
<organism evidence="5 6">
    <name type="scientific">Nakamurella alba</name>
    <dbReference type="NCBI Taxonomy" id="2665158"/>
    <lineage>
        <taxon>Bacteria</taxon>
        <taxon>Bacillati</taxon>
        <taxon>Actinomycetota</taxon>
        <taxon>Actinomycetes</taxon>
        <taxon>Nakamurellales</taxon>
        <taxon>Nakamurellaceae</taxon>
        <taxon>Nakamurella</taxon>
    </lineage>
</organism>
<dbReference type="EMBL" id="WLYK01000001">
    <property type="protein sequence ID" value="MTD12602.1"/>
    <property type="molecule type" value="Genomic_DNA"/>
</dbReference>
<dbReference type="InterPro" id="IPR001034">
    <property type="entry name" value="DeoR_HTH"/>
</dbReference>
<gene>
    <name evidence="5" type="ORF">GIS00_01415</name>
</gene>
<dbReference type="InterPro" id="IPR036390">
    <property type="entry name" value="WH_DNA-bd_sf"/>
</dbReference>
<evidence type="ECO:0000256" key="3">
    <source>
        <dbReference type="ARBA" id="ARBA00023163"/>
    </source>
</evidence>
<dbReference type="RefSeq" id="WP_154766639.1">
    <property type="nucleotide sequence ID" value="NZ_WLYK01000001.1"/>
</dbReference>
<evidence type="ECO:0000313" key="6">
    <source>
        <dbReference type="Proteomes" id="UP000460221"/>
    </source>
</evidence>
<evidence type="ECO:0000313" key="5">
    <source>
        <dbReference type="EMBL" id="MTD12602.1"/>
    </source>
</evidence>
<dbReference type="PANTHER" id="PTHR34580:SF3">
    <property type="entry name" value="PROTEIN PAFB"/>
    <property type="match status" value="1"/>
</dbReference>
<keyword evidence="2" id="KW-0238">DNA-binding</keyword>
<comment type="caution">
    <text evidence="5">The sequence shown here is derived from an EMBL/GenBank/DDBJ whole genome shotgun (WGS) entry which is preliminary data.</text>
</comment>
<keyword evidence="6" id="KW-1185">Reference proteome</keyword>
<dbReference type="InterPro" id="IPR018356">
    <property type="entry name" value="Tscrpt_reg_HTH_DeoR_CS"/>
</dbReference>
<dbReference type="PIRSF" id="PIRSF016838">
    <property type="entry name" value="PafC"/>
    <property type="match status" value="1"/>
</dbReference>